<feature type="transmembrane region" description="Helical" evidence="6">
    <location>
        <begin position="176"/>
        <end position="195"/>
    </location>
</feature>
<dbReference type="PANTHER" id="PTHR13929:SF0">
    <property type="entry name" value="UBIA PRENYLTRANSFERASE DOMAIN-CONTAINING PROTEIN 1"/>
    <property type="match status" value="1"/>
</dbReference>
<dbReference type="InterPro" id="IPR026046">
    <property type="entry name" value="UBIAD1"/>
</dbReference>
<protein>
    <recommendedName>
        <fullName evidence="9">1,4-dihydroxy-2-naphthoate octaprenyltransferase</fullName>
    </recommendedName>
</protein>
<comment type="caution">
    <text evidence="7">The sequence shown here is derived from an EMBL/GenBank/DDBJ whole genome shotgun (WGS) entry which is preliminary data.</text>
</comment>
<proteinExistence type="predicted"/>
<keyword evidence="2" id="KW-0808">Transferase</keyword>
<gene>
    <name evidence="7" type="ORF">GCM10022277_00530</name>
</gene>
<evidence type="ECO:0000313" key="7">
    <source>
        <dbReference type="EMBL" id="GAA3909695.1"/>
    </source>
</evidence>
<reference evidence="8" key="1">
    <citation type="journal article" date="2019" name="Int. J. Syst. Evol. Microbiol.">
        <title>The Global Catalogue of Microorganisms (GCM) 10K type strain sequencing project: providing services to taxonomists for standard genome sequencing and annotation.</title>
        <authorList>
            <consortium name="The Broad Institute Genomics Platform"/>
            <consortium name="The Broad Institute Genome Sequencing Center for Infectious Disease"/>
            <person name="Wu L."/>
            <person name="Ma J."/>
        </authorList>
    </citation>
    <scope>NUCLEOTIDE SEQUENCE [LARGE SCALE GENOMIC DNA]</scope>
    <source>
        <strain evidence="8">JCM 17551</strain>
    </source>
</reference>
<evidence type="ECO:0000256" key="1">
    <source>
        <dbReference type="ARBA" id="ARBA00004141"/>
    </source>
</evidence>
<name>A0ABP7LVZ0_9GAMM</name>
<feature type="transmembrane region" description="Helical" evidence="6">
    <location>
        <begin position="285"/>
        <end position="304"/>
    </location>
</feature>
<sequence>MKVDQQWLTNFLGVIRAPFLSLSLTCAFLIWSLAFFQSGLPSLFDSLLILVALVSAHMGVNALNEYQDFISGLDTSTQKTMFSGGSGTLVEYPDYLETTRRIAKTCITVSSIIGVWFVLSVGIELLPAGVLGLWLVVNYSDKVNQHPWLCVVAPGLGIGGLALLGGVYILSGGISVQALLVSLMFGVLINNVLLLNQYPDVEADRTVNRNHLWIAYGYDFSLAVFRVQLLGVFALLAIAVMTGWLPSLSAVTFAVLFFVFPLFYDTFSLARLKQNELAALGKNVMLCHFFPLSLAISLIFSRIFA</sequence>
<dbReference type="Pfam" id="PF01040">
    <property type="entry name" value="UbiA"/>
    <property type="match status" value="1"/>
</dbReference>
<comment type="subcellular location">
    <subcellularLocation>
        <location evidence="1">Membrane</location>
        <topology evidence="1">Multi-pass membrane protein</topology>
    </subcellularLocation>
</comment>
<keyword evidence="4 6" id="KW-1133">Transmembrane helix</keyword>
<dbReference type="InterPro" id="IPR000537">
    <property type="entry name" value="UbiA_prenyltransferase"/>
</dbReference>
<dbReference type="Proteomes" id="UP001501565">
    <property type="component" value="Unassembled WGS sequence"/>
</dbReference>
<evidence type="ECO:0000256" key="4">
    <source>
        <dbReference type="ARBA" id="ARBA00022989"/>
    </source>
</evidence>
<evidence type="ECO:0000313" key="8">
    <source>
        <dbReference type="Proteomes" id="UP001501565"/>
    </source>
</evidence>
<dbReference type="EMBL" id="BAABBN010000002">
    <property type="protein sequence ID" value="GAA3909695.1"/>
    <property type="molecule type" value="Genomic_DNA"/>
</dbReference>
<evidence type="ECO:0000256" key="6">
    <source>
        <dbReference type="SAM" id="Phobius"/>
    </source>
</evidence>
<evidence type="ECO:0008006" key="9">
    <source>
        <dbReference type="Google" id="ProtNLM"/>
    </source>
</evidence>
<feature type="transmembrane region" description="Helical" evidence="6">
    <location>
        <begin position="216"/>
        <end position="238"/>
    </location>
</feature>
<dbReference type="CDD" id="cd13962">
    <property type="entry name" value="PT_UbiA_UBIAD1"/>
    <property type="match status" value="1"/>
</dbReference>
<evidence type="ECO:0000256" key="3">
    <source>
        <dbReference type="ARBA" id="ARBA00022692"/>
    </source>
</evidence>
<keyword evidence="5 6" id="KW-0472">Membrane</keyword>
<keyword evidence="3 6" id="KW-0812">Transmembrane</keyword>
<accession>A0ABP7LVZ0</accession>
<feature type="transmembrane region" description="Helical" evidence="6">
    <location>
        <begin position="244"/>
        <end position="264"/>
    </location>
</feature>
<dbReference type="PANTHER" id="PTHR13929">
    <property type="entry name" value="1,4-DIHYDROXY-2-NAPHTHOATE OCTAPRENYLTRANSFERASE"/>
    <property type="match status" value="1"/>
</dbReference>
<organism evidence="7 8">
    <name type="scientific">Litoribacillus peritrichatus</name>
    <dbReference type="NCBI Taxonomy" id="718191"/>
    <lineage>
        <taxon>Bacteria</taxon>
        <taxon>Pseudomonadati</taxon>
        <taxon>Pseudomonadota</taxon>
        <taxon>Gammaproteobacteria</taxon>
        <taxon>Oceanospirillales</taxon>
        <taxon>Oceanospirillaceae</taxon>
        <taxon>Litoribacillus</taxon>
    </lineage>
</organism>
<feature type="transmembrane region" description="Helical" evidence="6">
    <location>
        <begin position="113"/>
        <end position="136"/>
    </location>
</feature>
<evidence type="ECO:0000256" key="5">
    <source>
        <dbReference type="ARBA" id="ARBA00023136"/>
    </source>
</evidence>
<keyword evidence="8" id="KW-1185">Reference proteome</keyword>
<feature type="transmembrane region" description="Helical" evidence="6">
    <location>
        <begin position="15"/>
        <end position="36"/>
    </location>
</feature>
<feature type="transmembrane region" description="Helical" evidence="6">
    <location>
        <begin position="148"/>
        <end position="170"/>
    </location>
</feature>
<dbReference type="RefSeq" id="WP_344794249.1">
    <property type="nucleotide sequence ID" value="NZ_BAABBN010000002.1"/>
</dbReference>
<evidence type="ECO:0000256" key="2">
    <source>
        <dbReference type="ARBA" id="ARBA00022679"/>
    </source>
</evidence>